<dbReference type="RefSeq" id="WP_377497902.1">
    <property type="nucleotide sequence ID" value="NZ_JBHMDO010000034.1"/>
</dbReference>
<dbReference type="EMBL" id="JBHMDO010000034">
    <property type="protein sequence ID" value="MFB9328511.1"/>
    <property type="molecule type" value="Genomic_DNA"/>
</dbReference>
<gene>
    <name evidence="3" type="ORF">ACFFSY_21470</name>
</gene>
<keyword evidence="2" id="KW-0472">Membrane</keyword>
<dbReference type="Proteomes" id="UP001589747">
    <property type="component" value="Unassembled WGS sequence"/>
</dbReference>
<keyword evidence="2" id="KW-0812">Transmembrane</keyword>
<keyword evidence="2" id="KW-1133">Transmembrane helix</keyword>
<accession>A0ABV5KVA0</accession>
<feature type="region of interest" description="Disordered" evidence="1">
    <location>
        <begin position="48"/>
        <end position="80"/>
    </location>
</feature>
<protein>
    <submittedName>
        <fullName evidence="3">Uncharacterized protein</fullName>
    </submittedName>
</protein>
<keyword evidence="4" id="KW-1185">Reference proteome</keyword>
<evidence type="ECO:0000313" key="4">
    <source>
        <dbReference type="Proteomes" id="UP001589747"/>
    </source>
</evidence>
<evidence type="ECO:0000313" key="3">
    <source>
        <dbReference type="EMBL" id="MFB9328511.1"/>
    </source>
</evidence>
<feature type="transmembrane region" description="Helical" evidence="2">
    <location>
        <begin position="20"/>
        <end position="39"/>
    </location>
</feature>
<evidence type="ECO:0000256" key="2">
    <source>
        <dbReference type="SAM" id="Phobius"/>
    </source>
</evidence>
<sequence>MYHWWIYEYVVNTSWFVRGFTWLLFLINFALPVIVWFTMSSRNPFRRDENAAGASSGSTEEQGEPGSADKNAKNPPGGGS</sequence>
<reference evidence="3 4" key="1">
    <citation type="submission" date="2024-09" db="EMBL/GenBank/DDBJ databases">
        <authorList>
            <person name="Sun Q."/>
            <person name="Mori K."/>
        </authorList>
    </citation>
    <scope>NUCLEOTIDE SEQUENCE [LARGE SCALE GENOMIC DNA]</scope>
    <source>
        <strain evidence="3 4">TISTR 2452</strain>
    </source>
</reference>
<organism evidence="3 4">
    <name type="scientific">Paenibacillus aurantiacus</name>
    <dbReference type="NCBI Taxonomy" id="1936118"/>
    <lineage>
        <taxon>Bacteria</taxon>
        <taxon>Bacillati</taxon>
        <taxon>Bacillota</taxon>
        <taxon>Bacilli</taxon>
        <taxon>Bacillales</taxon>
        <taxon>Paenibacillaceae</taxon>
        <taxon>Paenibacillus</taxon>
    </lineage>
</organism>
<proteinExistence type="predicted"/>
<name>A0ABV5KVA0_9BACL</name>
<comment type="caution">
    <text evidence="3">The sequence shown here is derived from an EMBL/GenBank/DDBJ whole genome shotgun (WGS) entry which is preliminary data.</text>
</comment>
<evidence type="ECO:0000256" key="1">
    <source>
        <dbReference type="SAM" id="MobiDB-lite"/>
    </source>
</evidence>